<accession>A0A9N9ETC3</accession>
<comment type="caution">
    <text evidence="1">The sequence shown here is derived from an EMBL/GenBank/DDBJ whole genome shotgun (WGS) entry which is preliminary data.</text>
</comment>
<evidence type="ECO:0000313" key="2">
    <source>
        <dbReference type="Proteomes" id="UP000789508"/>
    </source>
</evidence>
<feature type="non-terminal residue" evidence="1">
    <location>
        <position position="1"/>
    </location>
</feature>
<sequence length="91" mass="10874">RRWCRLITPILWSEPTNYFKDKRLISIYLLALNAEEQALLIPFKIILPNYPRPLFEYESYATTVGSYFADGVKNWLKNEGHNVKYFEKKQT</sequence>
<dbReference type="OrthoDB" id="2474146at2759"/>
<protein>
    <submittedName>
        <fullName evidence="1">8153_t:CDS:1</fullName>
    </submittedName>
</protein>
<proteinExistence type="predicted"/>
<dbReference type="Proteomes" id="UP000789508">
    <property type="component" value="Unassembled WGS sequence"/>
</dbReference>
<organism evidence="1 2">
    <name type="scientific">Ambispora leptoticha</name>
    <dbReference type="NCBI Taxonomy" id="144679"/>
    <lineage>
        <taxon>Eukaryota</taxon>
        <taxon>Fungi</taxon>
        <taxon>Fungi incertae sedis</taxon>
        <taxon>Mucoromycota</taxon>
        <taxon>Glomeromycotina</taxon>
        <taxon>Glomeromycetes</taxon>
        <taxon>Archaeosporales</taxon>
        <taxon>Ambisporaceae</taxon>
        <taxon>Ambispora</taxon>
    </lineage>
</organism>
<evidence type="ECO:0000313" key="1">
    <source>
        <dbReference type="EMBL" id="CAG8694535.1"/>
    </source>
</evidence>
<gene>
    <name evidence="1" type="ORF">ALEPTO_LOCUS11330</name>
</gene>
<keyword evidence="2" id="KW-1185">Reference proteome</keyword>
<dbReference type="AlphaFoldDB" id="A0A9N9ETC3"/>
<dbReference type="EMBL" id="CAJVPS010017658">
    <property type="protein sequence ID" value="CAG8694535.1"/>
    <property type="molecule type" value="Genomic_DNA"/>
</dbReference>
<reference evidence="1" key="1">
    <citation type="submission" date="2021-06" db="EMBL/GenBank/DDBJ databases">
        <authorList>
            <person name="Kallberg Y."/>
            <person name="Tangrot J."/>
            <person name="Rosling A."/>
        </authorList>
    </citation>
    <scope>NUCLEOTIDE SEQUENCE</scope>
    <source>
        <strain evidence="1">FL130A</strain>
    </source>
</reference>
<name>A0A9N9ETC3_9GLOM</name>